<evidence type="ECO:0000313" key="2">
    <source>
        <dbReference type="EMBL" id="OWY96903.1"/>
    </source>
</evidence>
<keyword evidence="3" id="KW-1185">Reference proteome</keyword>
<dbReference type="AlphaFoldDB" id="A0A225UV36"/>
<protein>
    <submittedName>
        <fullName evidence="2">Uncharacterized protein</fullName>
    </submittedName>
</protein>
<name>A0A225UV36_9STRA</name>
<sequence>MLLQDIITLMNDWKEKDAERKEEKSARQRGIESSGALLRRLATRDFEPEDSDSDKVNDSESLLNKTTPRSGRKKKITKRDQLGAVSGALNLVILEAGEEEKAKYEYKAKRLEFEREQQEEKRRHKSIEAEKRRDHEIRIEERRLKAEDEREKRMHDFLLKILTHKNQDSN</sequence>
<proteinExistence type="predicted"/>
<reference evidence="3" key="1">
    <citation type="submission" date="2017-03" db="EMBL/GenBank/DDBJ databases">
        <title>Phytopthora megakarya and P. palmivora, two closely related causual agents of cacao black pod achieved similar genome size and gene model numbers by different mechanisms.</title>
        <authorList>
            <person name="Ali S."/>
            <person name="Shao J."/>
            <person name="Larry D.J."/>
            <person name="Kronmiller B."/>
            <person name="Shen D."/>
            <person name="Strem M.D."/>
            <person name="Melnick R.L."/>
            <person name="Guiltinan M.J."/>
            <person name="Tyler B.M."/>
            <person name="Meinhardt L.W."/>
            <person name="Bailey B.A."/>
        </authorList>
    </citation>
    <scope>NUCLEOTIDE SEQUENCE [LARGE SCALE GENOMIC DNA]</scope>
    <source>
        <strain evidence="3">zdho120</strain>
    </source>
</reference>
<accession>A0A225UV36</accession>
<evidence type="ECO:0000256" key="1">
    <source>
        <dbReference type="SAM" id="MobiDB-lite"/>
    </source>
</evidence>
<dbReference type="OrthoDB" id="115555at2759"/>
<feature type="region of interest" description="Disordered" evidence="1">
    <location>
        <begin position="114"/>
        <end position="136"/>
    </location>
</feature>
<evidence type="ECO:0000313" key="3">
    <source>
        <dbReference type="Proteomes" id="UP000198211"/>
    </source>
</evidence>
<feature type="compositionally biased region" description="Polar residues" evidence="1">
    <location>
        <begin position="59"/>
        <end position="69"/>
    </location>
</feature>
<dbReference type="EMBL" id="NBNE01011083">
    <property type="protein sequence ID" value="OWY96903.1"/>
    <property type="molecule type" value="Genomic_DNA"/>
</dbReference>
<gene>
    <name evidence="2" type="ORF">PHMEG_00032708</name>
</gene>
<comment type="caution">
    <text evidence="2">The sequence shown here is derived from an EMBL/GenBank/DDBJ whole genome shotgun (WGS) entry which is preliminary data.</text>
</comment>
<feature type="region of interest" description="Disordered" evidence="1">
    <location>
        <begin position="17"/>
        <end position="78"/>
    </location>
</feature>
<dbReference type="Proteomes" id="UP000198211">
    <property type="component" value="Unassembled WGS sequence"/>
</dbReference>
<feature type="compositionally biased region" description="Basic and acidic residues" evidence="1">
    <location>
        <begin position="17"/>
        <end position="30"/>
    </location>
</feature>
<organism evidence="2 3">
    <name type="scientific">Phytophthora megakarya</name>
    <dbReference type="NCBI Taxonomy" id="4795"/>
    <lineage>
        <taxon>Eukaryota</taxon>
        <taxon>Sar</taxon>
        <taxon>Stramenopiles</taxon>
        <taxon>Oomycota</taxon>
        <taxon>Peronosporomycetes</taxon>
        <taxon>Peronosporales</taxon>
        <taxon>Peronosporaceae</taxon>
        <taxon>Phytophthora</taxon>
    </lineage>
</organism>